<gene>
    <name evidence="1" type="ordered locus">Pyrfu_0931</name>
</gene>
<dbReference type="HOGENOM" id="CLU_040551_4_1_2"/>
<dbReference type="InterPro" id="IPR002838">
    <property type="entry name" value="AIM24"/>
</dbReference>
<proteinExistence type="predicted"/>
<evidence type="ECO:0000313" key="1">
    <source>
        <dbReference type="EMBL" id="AEM38800.1"/>
    </source>
</evidence>
<sequence length="236" mass="25945">MKTAIIKDGENNMQYRIEHGPAYAVLKVRLEAGESIWAEPGAMMLLRGPVRVETRAYGGVLTALKRALFGGESFFLNRYVAEGPAEVWLVPGTPGDIATIDMQGGGSWIVQDTSYLAHSGDINVDVAWRGLRGLIAEGEIVWLKLEGRGLAWISSYGAIDKIDVPPGEKVVIDNFHFVAMSADAKWSVRKFGDLKSFIFGGEGFVIEIEGPATVYVQSRMLPLFARLLQKFLPRQS</sequence>
<evidence type="ECO:0000313" key="2">
    <source>
        <dbReference type="Proteomes" id="UP000001037"/>
    </source>
</evidence>
<dbReference type="PANTHER" id="PTHR43657">
    <property type="entry name" value="TRYPTOPHAN RNA-BINDING ATTENUATOR PROTEIN-LIKE PROTEIN"/>
    <property type="match status" value="1"/>
</dbReference>
<dbReference type="AlphaFoldDB" id="G0EEA6"/>
<dbReference type="InterPro" id="IPR036983">
    <property type="entry name" value="AIM24_sf"/>
</dbReference>
<dbReference type="eggNOG" id="arCOG01907">
    <property type="taxonomic scope" value="Archaea"/>
</dbReference>
<dbReference type="FunCoup" id="G0EEA6">
    <property type="interactions" value="15"/>
</dbReference>
<dbReference type="EMBL" id="CP002838">
    <property type="protein sequence ID" value="AEM38800.1"/>
    <property type="molecule type" value="Genomic_DNA"/>
</dbReference>
<dbReference type="STRING" id="694429.Pyrfu_0931"/>
<dbReference type="SUPFAM" id="SSF51219">
    <property type="entry name" value="TRAP-like"/>
    <property type="match status" value="1"/>
</dbReference>
<accession>G0EEA6</accession>
<dbReference type="NCBIfam" id="TIGR00266">
    <property type="entry name" value="TIGR00266 family protein"/>
    <property type="match status" value="1"/>
</dbReference>
<dbReference type="KEGG" id="pfm:Pyrfu_0931"/>
<dbReference type="InParanoid" id="G0EEA6"/>
<dbReference type="PANTHER" id="PTHR43657:SF1">
    <property type="entry name" value="ALTERED INHERITANCE OF MITOCHONDRIA PROTEIN 24, MITOCHONDRIAL"/>
    <property type="match status" value="1"/>
</dbReference>
<name>G0EEA6_PYRF1</name>
<dbReference type="InterPro" id="IPR016031">
    <property type="entry name" value="Trp_RNA-bd_attenuator-like_dom"/>
</dbReference>
<organism evidence="1 2">
    <name type="scientific">Pyrolobus fumarii (strain DSM 11204 / 1A)</name>
    <dbReference type="NCBI Taxonomy" id="694429"/>
    <lineage>
        <taxon>Archaea</taxon>
        <taxon>Thermoproteota</taxon>
        <taxon>Thermoprotei</taxon>
        <taxon>Desulfurococcales</taxon>
        <taxon>Pyrodictiaceae</taxon>
        <taxon>Pyrolobus</taxon>
    </lineage>
</organism>
<dbReference type="Proteomes" id="UP000001037">
    <property type="component" value="Chromosome"/>
</dbReference>
<evidence type="ECO:0008006" key="3">
    <source>
        <dbReference type="Google" id="ProtNLM"/>
    </source>
</evidence>
<dbReference type="Pfam" id="PF01987">
    <property type="entry name" value="AIM24"/>
    <property type="match status" value="1"/>
</dbReference>
<reference evidence="1 2" key="1">
    <citation type="journal article" date="2011" name="Stand. Genomic Sci.">
        <title>Complete genome sequence of the hyperthermophilic chemolithoautotroph Pyrolobus fumarii type strain (1A).</title>
        <authorList>
            <person name="Anderson I."/>
            <person name="Goker M."/>
            <person name="Nolan M."/>
            <person name="Lucas S."/>
            <person name="Hammon N."/>
            <person name="Deshpande S."/>
            <person name="Cheng J.F."/>
            <person name="Tapia R."/>
            <person name="Han C."/>
            <person name="Goodwin L."/>
            <person name="Pitluck S."/>
            <person name="Huntemann M."/>
            <person name="Liolios K."/>
            <person name="Ivanova N."/>
            <person name="Pagani I."/>
            <person name="Mavromatis K."/>
            <person name="Ovchinikova G."/>
            <person name="Pati A."/>
            <person name="Chen A."/>
            <person name="Palaniappan K."/>
            <person name="Land M."/>
            <person name="Hauser L."/>
            <person name="Brambilla E.M."/>
            <person name="Huber H."/>
            <person name="Yasawong M."/>
            <person name="Rohde M."/>
            <person name="Spring S."/>
            <person name="Abt B."/>
            <person name="Sikorski J."/>
            <person name="Wirth R."/>
            <person name="Detter J.C."/>
            <person name="Woyke T."/>
            <person name="Bristow J."/>
            <person name="Eisen J.A."/>
            <person name="Markowitz V."/>
            <person name="Hugenholtz P."/>
            <person name="Kyrpides N.C."/>
            <person name="Klenk H.P."/>
            <person name="Lapidus A."/>
        </authorList>
    </citation>
    <scope>NUCLEOTIDE SEQUENCE [LARGE SCALE GENOMIC DNA]</scope>
    <source>
        <strain evidence="2">DSM 11204 / 1A</strain>
    </source>
</reference>
<keyword evidence="2" id="KW-1185">Reference proteome</keyword>
<dbReference type="Gene3D" id="3.60.160.10">
    <property type="entry name" value="Mitochondrial biogenesis AIM24"/>
    <property type="match status" value="1"/>
</dbReference>
<protein>
    <recommendedName>
        <fullName evidence="3">TIGR00266 family protein</fullName>
    </recommendedName>
</protein>